<sequence>MNKKAKRTMPLSSPTTDSTGSDDRINALDNDLCELIVSLAHLNMRELVRMSVLLKQWRGLRKRLPVLDFFGWPELESTDNVRWYIAIVNSVLEQ</sequence>
<reference evidence="2" key="1">
    <citation type="submission" date="2020-10" db="EMBL/GenBank/DDBJ databases">
        <authorList>
            <person name="Han B."/>
            <person name="Lu T."/>
            <person name="Zhao Q."/>
            <person name="Huang X."/>
            <person name="Zhao Y."/>
        </authorList>
    </citation>
    <scope>NUCLEOTIDE SEQUENCE</scope>
</reference>
<evidence type="ECO:0000256" key="1">
    <source>
        <dbReference type="SAM" id="MobiDB-lite"/>
    </source>
</evidence>
<protein>
    <recommendedName>
        <fullName evidence="4">F-box domain-containing protein</fullName>
    </recommendedName>
</protein>
<dbReference type="Proteomes" id="UP000604825">
    <property type="component" value="Unassembled WGS sequence"/>
</dbReference>
<organism evidence="2 3">
    <name type="scientific">Miscanthus lutarioriparius</name>
    <dbReference type="NCBI Taxonomy" id="422564"/>
    <lineage>
        <taxon>Eukaryota</taxon>
        <taxon>Viridiplantae</taxon>
        <taxon>Streptophyta</taxon>
        <taxon>Embryophyta</taxon>
        <taxon>Tracheophyta</taxon>
        <taxon>Spermatophyta</taxon>
        <taxon>Magnoliopsida</taxon>
        <taxon>Liliopsida</taxon>
        <taxon>Poales</taxon>
        <taxon>Poaceae</taxon>
        <taxon>PACMAD clade</taxon>
        <taxon>Panicoideae</taxon>
        <taxon>Andropogonodae</taxon>
        <taxon>Andropogoneae</taxon>
        <taxon>Saccharinae</taxon>
        <taxon>Miscanthus</taxon>
    </lineage>
</organism>
<comment type="caution">
    <text evidence="2">The sequence shown here is derived from an EMBL/GenBank/DDBJ whole genome shotgun (WGS) entry which is preliminary data.</text>
</comment>
<accession>A0A811MM14</accession>
<dbReference type="EMBL" id="CAJGYO010000001">
    <property type="protein sequence ID" value="CAD6207329.1"/>
    <property type="molecule type" value="Genomic_DNA"/>
</dbReference>
<evidence type="ECO:0008006" key="4">
    <source>
        <dbReference type="Google" id="ProtNLM"/>
    </source>
</evidence>
<keyword evidence="3" id="KW-1185">Reference proteome</keyword>
<feature type="region of interest" description="Disordered" evidence="1">
    <location>
        <begin position="1"/>
        <end position="23"/>
    </location>
</feature>
<evidence type="ECO:0000313" key="2">
    <source>
        <dbReference type="EMBL" id="CAD6207329.1"/>
    </source>
</evidence>
<evidence type="ECO:0000313" key="3">
    <source>
        <dbReference type="Proteomes" id="UP000604825"/>
    </source>
</evidence>
<gene>
    <name evidence="2" type="ORF">NCGR_LOCUS4903</name>
</gene>
<name>A0A811MM14_9POAL</name>
<dbReference type="AlphaFoldDB" id="A0A811MM14"/>
<proteinExistence type="predicted"/>